<dbReference type="GO" id="GO:0005744">
    <property type="term" value="C:TIM23 mitochondrial import inner membrane translocase complex"/>
    <property type="evidence" value="ECO:0007669"/>
    <property type="project" value="UniProtKB-UniRule"/>
</dbReference>
<keyword evidence="1" id="KW-0496">Mitochondrion</keyword>
<dbReference type="Proteomes" id="UP000257109">
    <property type="component" value="Unassembled WGS sequence"/>
</dbReference>
<dbReference type="Gene3D" id="3.40.50.1000">
    <property type="entry name" value="HAD superfamily/HAD-like"/>
    <property type="match status" value="1"/>
</dbReference>
<evidence type="ECO:0000313" key="4">
    <source>
        <dbReference type="EMBL" id="RDY05062.1"/>
    </source>
</evidence>
<comment type="similarity">
    <text evidence="1">Belongs to the TIM50 family.</text>
</comment>
<dbReference type="OrthoDB" id="1711508at2759"/>
<feature type="domain" description="FCP1 homology" evidence="3">
    <location>
        <begin position="37"/>
        <end position="218"/>
    </location>
</feature>
<feature type="region of interest" description="Disordered" evidence="2">
    <location>
        <begin position="265"/>
        <end position="296"/>
    </location>
</feature>
<evidence type="ECO:0000313" key="5">
    <source>
        <dbReference type="Proteomes" id="UP000257109"/>
    </source>
</evidence>
<feature type="non-terminal residue" evidence="4">
    <location>
        <position position="1"/>
    </location>
</feature>
<accession>A0A371HQM3</accession>
<protein>
    <recommendedName>
        <fullName evidence="1">Mitochondrial import inner membrane translocase subunit TIM50</fullName>
    </recommendedName>
</protein>
<keyword evidence="1" id="KW-0813">Transport</keyword>
<dbReference type="PANTHER" id="PTHR12210">
    <property type="entry name" value="DULLARD PROTEIN PHOSPHATASE"/>
    <property type="match status" value="1"/>
</dbReference>
<feature type="compositionally biased region" description="Low complexity" evidence="2">
    <location>
        <begin position="276"/>
        <end position="296"/>
    </location>
</feature>
<evidence type="ECO:0000259" key="3">
    <source>
        <dbReference type="PROSITE" id="PS50969"/>
    </source>
</evidence>
<keyword evidence="1" id="KW-0811">Translocation</keyword>
<keyword evidence="5" id="KW-1185">Reference proteome</keyword>
<dbReference type="EMBL" id="QJKJ01001952">
    <property type="protein sequence ID" value="RDY05062.1"/>
    <property type="molecule type" value="Genomic_DNA"/>
</dbReference>
<dbReference type="STRING" id="157652.A0A371HQM3"/>
<dbReference type="SUPFAM" id="SSF56784">
    <property type="entry name" value="HAD-like"/>
    <property type="match status" value="1"/>
</dbReference>
<comment type="subcellular location">
    <subcellularLocation>
        <location evidence="1">Mitochondrion inner membrane</location>
        <topology evidence="1">Single-pass membrane protein</topology>
    </subcellularLocation>
</comment>
<sequence length="394" mass="44097">MAGKNKKCIKFSDSEDDEYEAEDSGTVLDLPLEKLNIGPRKKLLVMNCNGLLLHRVHLSVKNEIPKFRPADGHYRSFLVFKRPFSEEFMKFCLERFEVGIWSSAMEHNLDAALNYAIGPLRSKMLFVWDQRQCTDSGFKCLEKASKPLFFKEFNKIWENVKKGGPFNASNTLLIDDKPYKALLNPVNSAIFLEPYKADNDSDKALDPMGELCSYLKGVAEARDVQSYVKDHPYGQPAVTSAHSDWKFYSRVKESILKKRSLKNRGSTSTLASPWRSSATLATSTSPTTNSFSSPSTTSIRCRHELVIGHISRALPRELAAVAGLMWLAADANAVGRVAVLALDTLVDELLLDVPDGVYVVSVELRLLHPFSPFLAVTHRSDCHLLLFLVNGLHT</sequence>
<dbReference type="InterPro" id="IPR023214">
    <property type="entry name" value="HAD_sf"/>
</dbReference>
<evidence type="ECO:0000256" key="1">
    <source>
        <dbReference type="RuleBase" id="RU365079"/>
    </source>
</evidence>
<evidence type="ECO:0000256" key="2">
    <source>
        <dbReference type="SAM" id="MobiDB-lite"/>
    </source>
</evidence>
<organism evidence="4 5">
    <name type="scientific">Mucuna pruriens</name>
    <name type="common">Velvet bean</name>
    <name type="synonym">Dolichos pruriens</name>
    <dbReference type="NCBI Taxonomy" id="157652"/>
    <lineage>
        <taxon>Eukaryota</taxon>
        <taxon>Viridiplantae</taxon>
        <taxon>Streptophyta</taxon>
        <taxon>Embryophyta</taxon>
        <taxon>Tracheophyta</taxon>
        <taxon>Spermatophyta</taxon>
        <taxon>Magnoliopsida</taxon>
        <taxon>eudicotyledons</taxon>
        <taxon>Gunneridae</taxon>
        <taxon>Pentapetalae</taxon>
        <taxon>rosids</taxon>
        <taxon>fabids</taxon>
        <taxon>Fabales</taxon>
        <taxon>Fabaceae</taxon>
        <taxon>Papilionoideae</taxon>
        <taxon>50 kb inversion clade</taxon>
        <taxon>NPAAA clade</taxon>
        <taxon>indigoferoid/millettioid clade</taxon>
        <taxon>Phaseoleae</taxon>
        <taxon>Mucuna</taxon>
    </lineage>
</organism>
<dbReference type="InterPro" id="IPR036412">
    <property type="entry name" value="HAD-like_sf"/>
</dbReference>
<dbReference type="InterPro" id="IPR004274">
    <property type="entry name" value="FCP1_dom"/>
</dbReference>
<keyword evidence="1" id="KW-0653">Protein transport</keyword>
<dbReference type="SMART" id="SM00577">
    <property type="entry name" value="CPDc"/>
    <property type="match status" value="1"/>
</dbReference>
<name>A0A371HQM3_MUCPR</name>
<dbReference type="PROSITE" id="PS50969">
    <property type="entry name" value="FCP1"/>
    <property type="match status" value="1"/>
</dbReference>
<gene>
    <name evidence="4" type="ORF">CR513_11138</name>
</gene>
<keyword evidence="1" id="KW-0809">Transit peptide</keyword>
<dbReference type="GO" id="GO:0015031">
    <property type="term" value="P:protein transport"/>
    <property type="evidence" value="ECO:0007669"/>
    <property type="project" value="UniProtKB-KW"/>
</dbReference>
<reference evidence="4" key="1">
    <citation type="submission" date="2018-05" db="EMBL/GenBank/DDBJ databases">
        <title>Draft genome of Mucuna pruriens seed.</title>
        <authorList>
            <person name="Nnadi N.E."/>
            <person name="Vos R."/>
            <person name="Hasami M.H."/>
            <person name="Devisetty U.K."/>
            <person name="Aguiy J.C."/>
        </authorList>
    </citation>
    <scope>NUCLEOTIDE SEQUENCE [LARGE SCALE GENOMIC DNA]</scope>
    <source>
        <strain evidence="4">JCA_2017</strain>
    </source>
</reference>
<feature type="compositionally biased region" description="Polar residues" evidence="2">
    <location>
        <begin position="265"/>
        <end position="275"/>
    </location>
</feature>
<proteinExistence type="inferred from homology"/>
<comment type="caution">
    <text evidence="4">The sequence shown here is derived from an EMBL/GenBank/DDBJ whole genome shotgun (WGS) entry which is preliminary data.</text>
</comment>
<dbReference type="InterPro" id="IPR050365">
    <property type="entry name" value="TIM50"/>
</dbReference>
<dbReference type="AlphaFoldDB" id="A0A371HQM3"/>
<dbReference type="Pfam" id="PF03031">
    <property type="entry name" value="NIF"/>
    <property type="match status" value="1"/>
</dbReference>
<comment type="subunit">
    <text evidence="1">Component of the TIM23 complex.</text>
</comment>
<comment type="function">
    <text evidence="1">Essential component of the TIM23 complex, a complex that mediates the translocation of transit peptide-containing proteins across the mitochondrial inner membrane.</text>
</comment>